<comment type="cofactor">
    <cofactor evidence="1">
        <name>a metal cation</name>
        <dbReference type="ChEBI" id="CHEBI:25213"/>
    </cofactor>
</comment>
<name>A0A2T5GEE9_HYDSH</name>
<dbReference type="SUPFAM" id="SSF55021">
    <property type="entry name" value="ACT-like"/>
    <property type="match status" value="1"/>
</dbReference>
<evidence type="ECO:0000256" key="16">
    <source>
        <dbReference type="PIRSR" id="PIRSR000098-1"/>
    </source>
</evidence>
<comment type="pathway">
    <text evidence="2 18">Amino-acid biosynthesis; L-threonine biosynthesis; L-threonine from L-aspartate: step 3/5.</text>
</comment>
<evidence type="ECO:0000256" key="11">
    <source>
        <dbReference type="ARBA" id="ARBA00023002"/>
    </source>
</evidence>
<feature type="domain" description="ACT" evidence="20">
    <location>
        <begin position="354"/>
        <end position="431"/>
    </location>
</feature>
<dbReference type="InterPro" id="IPR019811">
    <property type="entry name" value="HDH_CS"/>
</dbReference>
<dbReference type="EMBL" id="PEBV01000003">
    <property type="protein sequence ID" value="PTQ54550.1"/>
    <property type="molecule type" value="Genomic_DNA"/>
</dbReference>
<comment type="similarity">
    <text evidence="4 19">Belongs to the homoserine dehydrogenase family.</text>
</comment>
<proteinExistence type="inferred from homology"/>
<dbReference type="Gene3D" id="3.40.50.720">
    <property type="entry name" value="NAD(P)-binding Rossmann-like Domain"/>
    <property type="match status" value="1"/>
</dbReference>
<evidence type="ECO:0000256" key="15">
    <source>
        <dbReference type="ARBA" id="ARBA00048841"/>
    </source>
</evidence>
<accession>A0A2T5GEE9</accession>
<keyword evidence="14 18" id="KW-0486">Methionine biosynthesis</keyword>
<dbReference type="GO" id="GO:0009086">
    <property type="term" value="P:methionine biosynthetic process"/>
    <property type="evidence" value="ECO:0007669"/>
    <property type="project" value="UniProtKB-KW"/>
</dbReference>
<protein>
    <recommendedName>
        <fullName evidence="6 18">Homoserine dehydrogenase</fullName>
        <ecNumber evidence="5 18">1.1.1.3</ecNumber>
    </recommendedName>
</protein>
<dbReference type="GO" id="GO:0009088">
    <property type="term" value="P:threonine biosynthetic process"/>
    <property type="evidence" value="ECO:0007669"/>
    <property type="project" value="UniProtKB-UniPathway"/>
</dbReference>
<feature type="binding site" evidence="17">
    <location>
        <begin position="13"/>
        <end position="20"/>
    </location>
    <ligand>
        <name>NADP(+)</name>
        <dbReference type="ChEBI" id="CHEBI:58349"/>
    </ligand>
</feature>
<evidence type="ECO:0000256" key="12">
    <source>
        <dbReference type="ARBA" id="ARBA00023027"/>
    </source>
</evidence>
<dbReference type="GO" id="GO:0050661">
    <property type="term" value="F:NADP binding"/>
    <property type="evidence" value="ECO:0007669"/>
    <property type="project" value="InterPro"/>
</dbReference>
<dbReference type="RefSeq" id="WP_272999574.1">
    <property type="nucleotide sequence ID" value="NZ_PEBV01000003.1"/>
</dbReference>
<comment type="catalytic activity">
    <reaction evidence="15">
        <text>L-homoserine + NADP(+) = L-aspartate 4-semialdehyde + NADPH + H(+)</text>
        <dbReference type="Rhea" id="RHEA:15761"/>
        <dbReference type="ChEBI" id="CHEBI:15378"/>
        <dbReference type="ChEBI" id="CHEBI:57476"/>
        <dbReference type="ChEBI" id="CHEBI:57783"/>
        <dbReference type="ChEBI" id="CHEBI:58349"/>
        <dbReference type="ChEBI" id="CHEBI:537519"/>
        <dbReference type="EC" id="1.1.1.3"/>
    </reaction>
    <physiologicalReaction direction="right-to-left" evidence="15">
        <dbReference type="Rhea" id="RHEA:15763"/>
    </physiologicalReaction>
</comment>
<dbReference type="AlphaFoldDB" id="A0A2T5GEE9"/>
<keyword evidence="12" id="KW-0520">NAD</keyword>
<reference evidence="21 22" key="1">
    <citation type="submission" date="2017-08" db="EMBL/GenBank/DDBJ databases">
        <title>Burning lignite coal seam in the remote Altai Mountains harbors a hydrogen-driven thermophilic microbial community.</title>
        <authorList>
            <person name="Kadnikov V.V."/>
            <person name="Mardanov A.V."/>
            <person name="Ivasenko D."/>
            <person name="Beletsky A.V."/>
            <person name="Karnachuk O.V."/>
            <person name="Ravin N.V."/>
        </authorList>
    </citation>
    <scope>NUCLEOTIDE SEQUENCE [LARGE SCALE GENOMIC DNA]</scope>
    <source>
        <strain evidence="21">AL33</strain>
    </source>
</reference>
<keyword evidence="11 18" id="KW-0560">Oxidoreductase</keyword>
<dbReference type="SUPFAM" id="SSF55347">
    <property type="entry name" value="Glyceraldehyde-3-phosphate dehydrogenase-like, C-terminal domain"/>
    <property type="match status" value="1"/>
</dbReference>
<feature type="binding site" evidence="17">
    <location>
        <position position="109"/>
    </location>
    <ligand>
        <name>NADPH</name>
        <dbReference type="ChEBI" id="CHEBI:57783"/>
    </ligand>
</feature>
<evidence type="ECO:0000313" key="21">
    <source>
        <dbReference type="EMBL" id="PTQ54550.1"/>
    </source>
</evidence>
<evidence type="ECO:0000256" key="7">
    <source>
        <dbReference type="ARBA" id="ARBA00022605"/>
    </source>
</evidence>
<keyword evidence="7 18" id="KW-0028">Amino-acid biosynthesis</keyword>
<keyword evidence="10 17" id="KW-0521">NADP</keyword>
<dbReference type="Pfam" id="PF00742">
    <property type="entry name" value="Homoserine_dh"/>
    <property type="match status" value="1"/>
</dbReference>
<dbReference type="FunFam" id="3.40.50.720:FF:000062">
    <property type="entry name" value="Homoserine dehydrogenase"/>
    <property type="match status" value="1"/>
</dbReference>
<dbReference type="SUPFAM" id="SSF51735">
    <property type="entry name" value="NAD(P)-binding Rossmann-fold domains"/>
    <property type="match status" value="1"/>
</dbReference>
<dbReference type="PROSITE" id="PS01042">
    <property type="entry name" value="HOMOSER_DHGENASE"/>
    <property type="match status" value="1"/>
</dbReference>
<evidence type="ECO:0000256" key="4">
    <source>
        <dbReference type="ARBA" id="ARBA00006753"/>
    </source>
</evidence>
<dbReference type="Pfam" id="PF03447">
    <property type="entry name" value="NAD_binding_3"/>
    <property type="match status" value="1"/>
</dbReference>
<evidence type="ECO:0000313" key="22">
    <source>
        <dbReference type="Proteomes" id="UP000244180"/>
    </source>
</evidence>
<keyword evidence="9" id="KW-0479">Metal-binding</keyword>
<evidence type="ECO:0000256" key="13">
    <source>
        <dbReference type="ARBA" id="ARBA00023053"/>
    </source>
</evidence>
<dbReference type="PANTHER" id="PTHR43331">
    <property type="entry name" value="HOMOSERINE DEHYDROGENASE"/>
    <property type="match status" value="1"/>
</dbReference>
<dbReference type="Pfam" id="PF01842">
    <property type="entry name" value="ACT"/>
    <property type="match status" value="1"/>
</dbReference>
<dbReference type="PROSITE" id="PS51671">
    <property type="entry name" value="ACT"/>
    <property type="match status" value="1"/>
</dbReference>
<dbReference type="InterPro" id="IPR002912">
    <property type="entry name" value="ACT_dom"/>
</dbReference>
<evidence type="ECO:0000256" key="10">
    <source>
        <dbReference type="ARBA" id="ARBA00022857"/>
    </source>
</evidence>
<gene>
    <name evidence="21" type="ORF">HSCHL_0129</name>
</gene>
<evidence type="ECO:0000256" key="9">
    <source>
        <dbReference type="ARBA" id="ARBA00022723"/>
    </source>
</evidence>
<dbReference type="UniPathway" id="UPA00051">
    <property type="reaction ID" value="UER00465"/>
</dbReference>
<keyword evidence="13" id="KW-0915">Sodium</keyword>
<dbReference type="CDD" id="cd04881">
    <property type="entry name" value="ACT_HSDH-Hom"/>
    <property type="match status" value="1"/>
</dbReference>
<evidence type="ECO:0000256" key="18">
    <source>
        <dbReference type="RuleBase" id="RU000579"/>
    </source>
</evidence>
<dbReference type="PIRSF" id="PIRSF000098">
    <property type="entry name" value="Homoser_dehydrog"/>
    <property type="match status" value="1"/>
</dbReference>
<evidence type="ECO:0000256" key="17">
    <source>
        <dbReference type="PIRSR" id="PIRSR000098-2"/>
    </source>
</evidence>
<evidence type="ECO:0000256" key="2">
    <source>
        <dbReference type="ARBA" id="ARBA00005056"/>
    </source>
</evidence>
<evidence type="ECO:0000256" key="5">
    <source>
        <dbReference type="ARBA" id="ARBA00013213"/>
    </source>
</evidence>
<keyword evidence="8 18" id="KW-0791">Threonine biosynthesis</keyword>
<feature type="binding site" evidence="17">
    <location>
        <position position="194"/>
    </location>
    <ligand>
        <name>L-homoserine</name>
        <dbReference type="ChEBI" id="CHEBI:57476"/>
    </ligand>
</feature>
<comment type="caution">
    <text evidence="21">The sequence shown here is derived from an EMBL/GenBank/DDBJ whole genome shotgun (WGS) entry which is preliminary data.</text>
</comment>
<dbReference type="EC" id="1.1.1.3" evidence="5 18"/>
<dbReference type="InterPro" id="IPR045865">
    <property type="entry name" value="ACT-like_dom_sf"/>
</dbReference>
<sequence length="431" mass="46072">MGGKPAPVAVGLLGFGTVGSGVVRLIAEHAEELEAELGQRLVVKRILVRDPAKERPVKVPPEVLTTEPGVILDDPEIRIVVEVIGGLEPARTLVLEALRRGKHVVTANKDLMALYGADLLAVAREHGADLYFEASVGGGIPIIRTLMDGFASDRITRIYGIINGTTNYILTQMSRQGRSFDEALREAQALGYAEADPSSDVDGLDAARKMVILATLGFHMPIALDDVAVQGIRGLDRKDIAYADEFGYTVKLLGTAIRDDGSVEIAVQPTLVPKDHPLANVSDAFNAVFVHGEAVGETMFYGQGAGSLPTATAVMSDVVAVIKNMLLGVSGKRLGRPLRPKRLKTPAEIVGRYFFRLTVDDAPGVLAHIARTLSESEVSIERIVQVPDPAARTADILIITHAATQAALDAALTRLKDLSALRAIHAVFRVL</sequence>
<dbReference type="Gene3D" id="3.30.70.260">
    <property type="match status" value="1"/>
</dbReference>
<evidence type="ECO:0000256" key="8">
    <source>
        <dbReference type="ARBA" id="ARBA00022697"/>
    </source>
</evidence>
<evidence type="ECO:0000256" key="19">
    <source>
        <dbReference type="RuleBase" id="RU004171"/>
    </source>
</evidence>
<dbReference type="GO" id="GO:0046872">
    <property type="term" value="F:metal ion binding"/>
    <property type="evidence" value="ECO:0007669"/>
    <property type="project" value="UniProtKB-KW"/>
</dbReference>
<dbReference type="PANTHER" id="PTHR43331:SF1">
    <property type="entry name" value="HOMOSERINE DEHYDROGENASE"/>
    <property type="match status" value="1"/>
</dbReference>
<dbReference type="Proteomes" id="UP000244180">
    <property type="component" value="Unassembled WGS sequence"/>
</dbReference>
<dbReference type="UniPathway" id="UPA00050">
    <property type="reaction ID" value="UER00063"/>
</dbReference>
<evidence type="ECO:0000256" key="3">
    <source>
        <dbReference type="ARBA" id="ARBA00005062"/>
    </source>
</evidence>
<evidence type="ECO:0000256" key="6">
    <source>
        <dbReference type="ARBA" id="ARBA00013376"/>
    </source>
</evidence>
<dbReference type="FunFam" id="3.30.360.10:FF:000005">
    <property type="entry name" value="Homoserine dehydrogenase"/>
    <property type="match status" value="1"/>
</dbReference>
<dbReference type="InterPro" id="IPR016204">
    <property type="entry name" value="HDH"/>
</dbReference>
<dbReference type="InterPro" id="IPR036291">
    <property type="entry name" value="NAD(P)-bd_dom_sf"/>
</dbReference>
<dbReference type="InterPro" id="IPR005106">
    <property type="entry name" value="Asp/hSer_DH_NAD-bd"/>
</dbReference>
<feature type="active site" description="Proton donor" evidence="16">
    <location>
        <position position="209"/>
    </location>
</feature>
<dbReference type="NCBIfam" id="NF004976">
    <property type="entry name" value="PRK06349.1"/>
    <property type="match status" value="1"/>
</dbReference>
<evidence type="ECO:0000256" key="1">
    <source>
        <dbReference type="ARBA" id="ARBA00001920"/>
    </source>
</evidence>
<dbReference type="InterPro" id="IPR001342">
    <property type="entry name" value="HDH_cat"/>
</dbReference>
<evidence type="ECO:0000259" key="20">
    <source>
        <dbReference type="PROSITE" id="PS51671"/>
    </source>
</evidence>
<organism evidence="21 22">
    <name type="scientific">Hydrogenibacillus schlegelii</name>
    <name type="common">Bacillus schlegelii</name>
    <dbReference type="NCBI Taxonomy" id="1484"/>
    <lineage>
        <taxon>Bacteria</taxon>
        <taxon>Bacillati</taxon>
        <taxon>Bacillota</taxon>
        <taxon>Bacilli</taxon>
        <taxon>Bacillales</taxon>
        <taxon>Bacillales Family X. Incertae Sedis</taxon>
        <taxon>Hydrogenibacillus</taxon>
    </lineage>
</organism>
<comment type="pathway">
    <text evidence="3 18">Amino-acid biosynthesis; L-methionine biosynthesis via de novo pathway; L-homoserine from L-aspartate: step 3/3.</text>
</comment>
<dbReference type="GO" id="GO:0004412">
    <property type="term" value="F:homoserine dehydrogenase activity"/>
    <property type="evidence" value="ECO:0007669"/>
    <property type="project" value="UniProtKB-EC"/>
</dbReference>
<dbReference type="Gene3D" id="3.30.360.10">
    <property type="entry name" value="Dihydrodipicolinate Reductase, domain 2"/>
    <property type="match status" value="1"/>
</dbReference>
<evidence type="ECO:0000256" key="14">
    <source>
        <dbReference type="ARBA" id="ARBA00023167"/>
    </source>
</evidence>